<feature type="transmembrane region" description="Helical" evidence="8">
    <location>
        <begin position="68"/>
        <end position="88"/>
    </location>
</feature>
<keyword evidence="11" id="KW-1185">Reference proteome</keyword>
<evidence type="ECO:0000256" key="2">
    <source>
        <dbReference type="ARBA" id="ARBA00022692"/>
    </source>
</evidence>
<evidence type="ECO:0000256" key="4">
    <source>
        <dbReference type="ARBA" id="ARBA00022824"/>
    </source>
</evidence>
<organism evidence="10 11">
    <name type="scientific">Cryomyces antarcticus</name>
    <dbReference type="NCBI Taxonomy" id="329879"/>
    <lineage>
        <taxon>Eukaryota</taxon>
        <taxon>Fungi</taxon>
        <taxon>Dikarya</taxon>
        <taxon>Ascomycota</taxon>
        <taxon>Pezizomycotina</taxon>
        <taxon>Dothideomycetes</taxon>
        <taxon>Dothideomycetes incertae sedis</taxon>
        <taxon>Cryomyces</taxon>
    </lineage>
</organism>
<feature type="transmembrane region" description="Helical" evidence="8">
    <location>
        <begin position="169"/>
        <end position="189"/>
    </location>
</feature>
<sequence length="423" mass="46341">MSGSAALEYGFPSTHSTNAVSVTVYVLHTLYVAKKNDHTTVHLVLEILSYCYAISIILGRLYCGMHGFFDVAVGSVLGAGLTALQCAYGEAFDDWILSDSWGNPLVLVILVLLMVRLHPEPADDCPCFDDSVAFAGVLLGVELGHWHYARSGFAWDIPMPATVPFNLGRLGWVKTCARIFLGVLIVFAWRGLMKPALLKLLPPVFRVVEQFGLTLPRKFFMQASQYKSVPPLQRDDNVIPSARDIPSLLTSLRHPRKRAVSIGPQSEADAYETLNFRHKRRRESLSSSALETPWKEALAASRTSAVPDQKGRYFSSVKCAGPPDAAMVTSAAGARLLSSPAAPRVQSYGRVTGVGEVFVTLLTPPASDTSAADDGGGREDELEDRELFSMLEKPRIRYDVEVITKLIVYFGTLGSSLAWYQIV</sequence>
<keyword evidence="5 8" id="KW-1133">Transmembrane helix</keyword>
<evidence type="ECO:0000256" key="6">
    <source>
        <dbReference type="ARBA" id="ARBA00023136"/>
    </source>
</evidence>
<reference evidence="10 11" key="1">
    <citation type="submission" date="2023-08" db="EMBL/GenBank/DDBJ databases">
        <title>Black Yeasts Isolated from many extreme environments.</title>
        <authorList>
            <person name="Coleine C."/>
            <person name="Stajich J.E."/>
            <person name="Selbmann L."/>
        </authorList>
    </citation>
    <scope>NUCLEOTIDE SEQUENCE [LARGE SCALE GENOMIC DNA]</scope>
    <source>
        <strain evidence="10 11">CCFEE 536</strain>
    </source>
</reference>
<keyword evidence="6 8" id="KW-0472">Membrane</keyword>
<dbReference type="SUPFAM" id="SSF48317">
    <property type="entry name" value="Acid phosphatase/Vanadium-dependent haloperoxidase"/>
    <property type="match status" value="1"/>
</dbReference>
<evidence type="ECO:0000256" key="1">
    <source>
        <dbReference type="ARBA" id="ARBA00004477"/>
    </source>
</evidence>
<dbReference type="PANTHER" id="PTHR14969">
    <property type="entry name" value="SPHINGOSINE-1-PHOSPHATE PHOSPHOHYDROLASE"/>
    <property type="match status" value="1"/>
</dbReference>
<evidence type="ECO:0000256" key="7">
    <source>
        <dbReference type="ARBA" id="ARBA00038324"/>
    </source>
</evidence>
<evidence type="ECO:0000259" key="9">
    <source>
        <dbReference type="Pfam" id="PF01569"/>
    </source>
</evidence>
<dbReference type="InterPro" id="IPR036938">
    <property type="entry name" value="PAP2/HPO_sf"/>
</dbReference>
<dbReference type="Gene3D" id="1.20.144.10">
    <property type="entry name" value="Phosphatidic acid phosphatase type 2/haloperoxidase"/>
    <property type="match status" value="1"/>
</dbReference>
<proteinExistence type="inferred from homology"/>
<protein>
    <submittedName>
        <fullName evidence="10">Long-chain base-1-phosphate phosphatase</fullName>
    </submittedName>
</protein>
<feature type="transmembrane region" description="Helical" evidence="8">
    <location>
        <begin position="100"/>
        <end position="119"/>
    </location>
</feature>
<gene>
    <name evidence="10" type="primary">LCB3</name>
    <name evidence="10" type="ORF">LTR16_005149</name>
</gene>
<feature type="domain" description="Phosphatidic acid phosphatase type 2/haloperoxidase" evidence="9">
    <location>
        <begin position="8"/>
        <end position="84"/>
    </location>
</feature>
<name>A0ABR0M7W6_9PEZI</name>
<evidence type="ECO:0000256" key="5">
    <source>
        <dbReference type="ARBA" id="ARBA00022989"/>
    </source>
</evidence>
<dbReference type="InterPro" id="IPR000326">
    <property type="entry name" value="PAP2/HPO"/>
</dbReference>
<accession>A0ABR0M7W6</accession>
<evidence type="ECO:0000313" key="11">
    <source>
        <dbReference type="Proteomes" id="UP001357485"/>
    </source>
</evidence>
<comment type="caution">
    <text evidence="10">The sequence shown here is derived from an EMBL/GenBank/DDBJ whole genome shotgun (WGS) entry which is preliminary data.</text>
</comment>
<keyword evidence="4" id="KW-0256">Endoplasmic reticulum</keyword>
<evidence type="ECO:0000313" key="10">
    <source>
        <dbReference type="EMBL" id="KAK5284606.1"/>
    </source>
</evidence>
<evidence type="ECO:0000256" key="3">
    <source>
        <dbReference type="ARBA" id="ARBA00022801"/>
    </source>
</evidence>
<dbReference type="EMBL" id="JAVRRA010000785">
    <property type="protein sequence ID" value="KAK5284606.1"/>
    <property type="molecule type" value="Genomic_DNA"/>
</dbReference>
<feature type="transmembrane region" description="Helical" evidence="8">
    <location>
        <begin position="40"/>
        <end position="61"/>
    </location>
</feature>
<dbReference type="PANTHER" id="PTHR14969:SF28">
    <property type="entry name" value="DIHYDROSPHINGOSINE 1-PHOSPHATE PHOSPHATASE LCB3-RELATED"/>
    <property type="match status" value="1"/>
</dbReference>
<comment type="subcellular location">
    <subcellularLocation>
        <location evidence="1">Endoplasmic reticulum membrane</location>
        <topology evidence="1">Multi-pass membrane protein</topology>
    </subcellularLocation>
</comment>
<evidence type="ECO:0000256" key="8">
    <source>
        <dbReference type="SAM" id="Phobius"/>
    </source>
</evidence>
<dbReference type="Proteomes" id="UP001357485">
    <property type="component" value="Unassembled WGS sequence"/>
</dbReference>
<dbReference type="Pfam" id="PF01569">
    <property type="entry name" value="PAP2"/>
    <property type="match status" value="1"/>
</dbReference>
<keyword evidence="2 8" id="KW-0812">Transmembrane</keyword>
<feature type="transmembrane region" description="Helical" evidence="8">
    <location>
        <begin position="131"/>
        <end position="149"/>
    </location>
</feature>
<keyword evidence="3" id="KW-0378">Hydrolase</keyword>
<comment type="similarity">
    <text evidence="7">Belongs to the type 2 lipid phosphate phosphatase family.</text>
</comment>